<organism evidence="2 3">
    <name type="scientific">Puniceicoccus vermicola</name>
    <dbReference type="NCBI Taxonomy" id="388746"/>
    <lineage>
        <taxon>Bacteria</taxon>
        <taxon>Pseudomonadati</taxon>
        <taxon>Verrucomicrobiota</taxon>
        <taxon>Opitutia</taxon>
        <taxon>Puniceicoccales</taxon>
        <taxon>Puniceicoccaceae</taxon>
        <taxon>Puniceicoccus</taxon>
    </lineage>
</organism>
<gene>
    <name evidence="2" type="ORF">H5P30_14980</name>
</gene>
<keyword evidence="1" id="KW-0472">Membrane</keyword>
<dbReference type="EMBL" id="JACHVA010000118">
    <property type="protein sequence ID" value="MBC2603085.1"/>
    <property type="molecule type" value="Genomic_DNA"/>
</dbReference>
<dbReference type="Proteomes" id="UP000525652">
    <property type="component" value="Unassembled WGS sequence"/>
</dbReference>
<sequence length="307" mass="34649">MNRWLVWTICGINVLLVAFLGWRILGKERRSRPVPIQTRQEEHSVEALEDASESVRVDLLAGNSDKNTDWLGILSRHPAVSSEIWSANFDETLQAIQESIVESPSPLARLRAREIVFNRFGMVPEVAPVLLQEWSRTVQDEQLSSAERRSALVLLVKLILNRSEGLSKTGFVSFSNALSTASEEPGLLPVVVEGWGVLQRRGRSDVALRTFSAEDIQNHYVASPRAAALDLQYLKVFDLIHPSAGWRDYRDWLGSKFPAVRQEAARQIQRTGTADTILWLRSESYEDPDQELIRLSLIEYLASQGMN</sequence>
<dbReference type="AlphaFoldDB" id="A0A7X1AZZ5"/>
<feature type="transmembrane region" description="Helical" evidence="1">
    <location>
        <begin position="6"/>
        <end position="25"/>
    </location>
</feature>
<name>A0A7X1AZZ5_9BACT</name>
<accession>A0A7X1AZZ5</accession>
<reference evidence="2 3" key="1">
    <citation type="submission" date="2020-07" db="EMBL/GenBank/DDBJ databases">
        <authorList>
            <person name="Feng X."/>
        </authorList>
    </citation>
    <scope>NUCLEOTIDE SEQUENCE [LARGE SCALE GENOMIC DNA]</scope>
    <source>
        <strain evidence="2 3">JCM14086</strain>
    </source>
</reference>
<evidence type="ECO:0000313" key="2">
    <source>
        <dbReference type="EMBL" id="MBC2603085.1"/>
    </source>
</evidence>
<comment type="caution">
    <text evidence="2">The sequence shown here is derived from an EMBL/GenBank/DDBJ whole genome shotgun (WGS) entry which is preliminary data.</text>
</comment>
<proteinExistence type="predicted"/>
<keyword evidence="1" id="KW-1133">Transmembrane helix</keyword>
<evidence type="ECO:0000313" key="3">
    <source>
        <dbReference type="Proteomes" id="UP000525652"/>
    </source>
</evidence>
<protein>
    <submittedName>
        <fullName evidence="2">Uncharacterized protein</fullName>
    </submittedName>
</protein>
<evidence type="ECO:0000256" key="1">
    <source>
        <dbReference type="SAM" id="Phobius"/>
    </source>
</evidence>
<keyword evidence="1" id="KW-0812">Transmembrane</keyword>
<dbReference type="RefSeq" id="WP_185693727.1">
    <property type="nucleotide sequence ID" value="NZ_JACHVA010000118.1"/>
</dbReference>
<keyword evidence="3" id="KW-1185">Reference proteome</keyword>